<dbReference type="Pfam" id="PF13960">
    <property type="entry name" value="DUF4218"/>
    <property type="match status" value="1"/>
</dbReference>
<dbReference type="InterPro" id="IPR025452">
    <property type="entry name" value="DUF4218"/>
</dbReference>
<reference evidence="6" key="1">
    <citation type="submission" date="2025-08" db="UniProtKB">
        <authorList>
            <consortium name="RefSeq"/>
        </authorList>
    </citation>
    <scope>IDENTIFICATION</scope>
    <source>
        <tissue evidence="6">Leaves</tissue>
    </source>
</reference>
<evidence type="ECO:0000259" key="2">
    <source>
        <dbReference type="Pfam" id="PF13952"/>
    </source>
</evidence>
<dbReference type="PANTHER" id="PTHR10775:SF177">
    <property type="entry name" value="TNP2, PARTIAL"/>
    <property type="match status" value="1"/>
</dbReference>
<gene>
    <name evidence="6" type="primary">LOC109014650</name>
</gene>
<dbReference type="RefSeq" id="XP_035550705.1">
    <property type="nucleotide sequence ID" value="XM_035694812.1"/>
</dbReference>
<feature type="compositionally biased region" description="Low complexity" evidence="1">
    <location>
        <begin position="1134"/>
        <end position="1145"/>
    </location>
</feature>
<dbReference type="Pfam" id="PF13963">
    <property type="entry name" value="Transpos_assoc"/>
    <property type="match status" value="1"/>
</dbReference>
<feature type="compositionally biased region" description="Acidic residues" evidence="1">
    <location>
        <begin position="1108"/>
        <end position="1123"/>
    </location>
</feature>
<name>A0A6P9EPT2_JUGRE</name>
<sequence length="1145" mass="132248">MDKNWMHVPNRFTSREYGAGINQLLTMAKAHAPGSTTFRCPCKRCCNNIFLPINEVEDHLFTIGIDPSYTHWIFHGEGESWNANSSDDDDESNNQSQNVVDDMDEMIEDIRAGAFMDHDFGEHGTTSEPNMSERQSRNFQKLLEDVRLPLYPDCAKFSKLSFIVKLLHIKTIGGWTIKSFNMVLDLLKAAFPDIQLPNSYHEARRLEHGLGFSYVKIDACPNDCMLFWNDDADKDSCSKCKESRWVSSRGKKGKIPQKVLRYFPLTPRLQRLFMSKNIAKSMKWHREQRVDDHSTLRHPADSKMWRQFDKDHSWFAEDARNVRLGLASDGFNPFNNNSKPYSIWPVILVPYNLPPWLCMKDPYLMLSLLIPGPKAPGNDIDVYLQPLVNELKDLWENGIDTYDASKSENFQLHAALLWTINDFPAYANLSGWSTKGKMACPLCNEDTDSMWLKHGRKHSYMGHRRFLPSTHTWRKKKTAFNGSDDHRLPPPERMGHDLLHQLENVCNVEFGKGSRKRKCRPDELNWTKKSIFFNLPYWSMLSLRHNLDVMHIEKNICDNVLGTLMGIEGKTKDTANARRDLMELGLRRELHLQPSSNGYQMMLGSYTLDLLERRRFCEWLASVKFPDGFASNISRCVSVADGKISGMKSHDCHVFMQRLLPVAISGFLRSDIRLALTEFSSFFKALCARTLTLEILKRLQSDIAVILCKLEMIFPPAFFDIMVHLAIHLPREAYLAGPVQYRWMYPFERYLGKFKRYVRNKARPEGSIAQAYVHVECLTFCSLYIHDIETIYNREERNRDIDKGAEADNLPIFSQKVRPLGSPTSNRLDQTLLAKARWYVLNNCPEIGQYLDEHYTKVKEISSDDVERRHEIDFPSWFRTRIQELRSANPDDISESIYALACGPDPWVASYSACIMNGIRFHTVLRGQYRKTQNSGVVVKGEHLSKPIDFYGVLIDILQLRYMGWRHVYLFRCDWFDSNDRRRGIRVGDHLISVNTSRKWYKDEPFALACQASQVFYLKDTSLGGNWSVVQKVNNRNMYDVPIIPLVNDDEDEEENSNFPAFQENDPSYVEVVPVNIENDTQNPLHRSDVEPSHVPDLTPLQDAIPLPDDEEFIDDEEDENDDNQTHSSEDLLSDSGSLSDDGVH</sequence>
<feature type="domain" description="DUF4218" evidence="3">
    <location>
        <begin position="686"/>
        <end position="798"/>
    </location>
</feature>
<evidence type="ECO:0000259" key="4">
    <source>
        <dbReference type="Pfam" id="PF13963"/>
    </source>
</evidence>
<keyword evidence="5" id="KW-1185">Reference proteome</keyword>
<proteinExistence type="predicted"/>
<dbReference type="InterPro" id="IPR004242">
    <property type="entry name" value="Transposase_21"/>
</dbReference>
<dbReference type="OrthoDB" id="1087172at2759"/>
<dbReference type="InterPro" id="IPR025312">
    <property type="entry name" value="DUF4216"/>
</dbReference>
<evidence type="ECO:0000256" key="1">
    <source>
        <dbReference type="SAM" id="MobiDB-lite"/>
    </source>
</evidence>
<evidence type="ECO:0000259" key="3">
    <source>
        <dbReference type="Pfam" id="PF13960"/>
    </source>
</evidence>
<protein>
    <submittedName>
        <fullName evidence="6">Uncharacterized protein LOC109014650</fullName>
    </submittedName>
</protein>
<dbReference type="KEGG" id="jre:109014650"/>
<dbReference type="Pfam" id="PF02992">
    <property type="entry name" value="Transposase_21"/>
    <property type="match status" value="1"/>
</dbReference>
<evidence type="ECO:0000313" key="5">
    <source>
        <dbReference type="Proteomes" id="UP000235220"/>
    </source>
</evidence>
<organism evidence="5 6">
    <name type="scientific">Juglans regia</name>
    <name type="common">English walnut</name>
    <dbReference type="NCBI Taxonomy" id="51240"/>
    <lineage>
        <taxon>Eukaryota</taxon>
        <taxon>Viridiplantae</taxon>
        <taxon>Streptophyta</taxon>
        <taxon>Embryophyta</taxon>
        <taxon>Tracheophyta</taxon>
        <taxon>Spermatophyta</taxon>
        <taxon>Magnoliopsida</taxon>
        <taxon>eudicotyledons</taxon>
        <taxon>Gunneridae</taxon>
        <taxon>Pentapetalae</taxon>
        <taxon>rosids</taxon>
        <taxon>fabids</taxon>
        <taxon>Fagales</taxon>
        <taxon>Juglandaceae</taxon>
        <taxon>Juglans</taxon>
    </lineage>
</organism>
<feature type="domain" description="DUF4216" evidence="2">
    <location>
        <begin position="959"/>
        <end position="1030"/>
    </location>
</feature>
<dbReference type="InterPro" id="IPR029480">
    <property type="entry name" value="Transpos_assoc"/>
</dbReference>
<dbReference type="Proteomes" id="UP000235220">
    <property type="component" value="Chromosome 10"/>
</dbReference>
<evidence type="ECO:0000313" key="6">
    <source>
        <dbReference type="RefSeq" id="XP_035550705.1"/>
    </source>
</evidence>
<dbReference type="AlphaFoldDB" id="A0A6P9EPT2"/>
<dbReference type="Pfam" id="PF13952">
    <property type="entry name" value="DUF4216"/>
    <property type="match status" value="1"/>
</dbReference>
<dbReference type="InParanoid" id="A0A6P9EPT2"/>
<accession>A0A6P9EPT2</accession>
<dbReference type="PANTHER" id="PTHR10775">
    <property type="entry name" value="OS08G0208400 PROTEIN"/>
    <property type="match status" value="1"/>
</dbReference>
<feature type="domain" description="Transposase-associated" evidence="4">
    <location>
        <begin position="3"/>
        <end position="77"/>
    </location>
</feature>
<feature type="region of interest" description="Disordered" evidence="1">
    <location>
        <begin position="1081"/>
        <end position="1145"/>
    </location>
</feature>
<dbReference type="GeneID" id="109014650"/>